<proteinExistence type="inferred from homology"/>
<dbReference type="PANTHER" id="PTHR30349:SF41">
    <property type="entry name" value="INTEGRASE_RECOMBINASE PROTEIN MJ0367-RELATED"/>
    <property type="match status" value="1"/>
</dbReference>
<evidence type="ECO:0000256" key="4">
    <source>
        <dbReference type="ARBA" id="ARBA00023172"/>
    </source>
</evidence>
<protein>
    <recommendedName>
        <fullName evidence="5">Tyr recombinase domain-containing protein</fullName>
    </recommendedName>
</protein>
<gene>
    <name evidence="6" type="ORF">GCHA_4305</name>
</gene>
<dbReference type="SUPFAM" id="SSF56349">
    <property type="entry name" value="DNA breaking-rejoining enzymes"/>
    <property type="match status" value="1"/>
</dbReference>
<dbReference type="CDD" id="cd01184">
    <property type="entry name" value="INT_C_like_1"/>
    <property type="match status" value="1"/>
</dbReference>
<accession>A0AAV3V5B4</accession>
<dbReference type="GO" id="GO:0015074">
    <property type="term" value="P:DNA integration"/>
    <property type="evidence" value="ECO:0007669"/>
    <property type="project" value="UniProtKB-KW"/>
</dbReference>
<dbReference type="GO" id="GO:0003677">
    <property type="term" value="F:DNA binding"/>
    <property type="evidence" value="ECO:0007669"/>
    <property type="project" value="UniProtKB-KW"/>
</dbReference>
<dbReference type="EMBL" id="BAEM01000056">
    <property type="protein sequence ID" value="GAC12223.1"/>
    <property type="molecule type" value="Genomic_DNA"/>
</dbReference>
<evidence type="ECO:0000256" key="2">
    <source>
        <dbReference type="ARBA" id="ARBA00022908"/>
    </source>
</evidence>
<name>A0AAV3V5B4_9ALTE</name>
<dbReference type="InterPro" id="IPR002104">
    <property type="entry name" value="Integrase_catalytic"/>
</dbReference>
<dbReference type="RefSeq" id="WP_007991678.1">
    <property type="nucleotide sequence ID" value="NZ_BAEM01000056.1"/>
</dbReference>
<feature type="domain" description="Tyr recombinase" evidence="5">
    <location>
        <begin position="327"/>
        <end position="547"/>
    </location>
</feature>
<dbReference type="GO" id="GO:0006310">
    <property type="term" value="P:DNA recombination"/>
    <property type="evidence" value="ECO:0007669"/>
    <property type="project" value="UniProtKB-KW"/>
</dbReference>
<organism evidence="6 7">
    <name type="scientific">Paraglaciecola chathamensis S18K6</name>
    <dbReference type="NCBI Taxonomy" id="1127672"/>
    <lineage>
        <taxon>Bacteria</taxon>
        <taxon>Pseudomonadati</taxon>
        <taxon>Pseudomonadota</taxon>
        <taxon>Gammaproteobacteria</taxon>
        <taxon>Alteromonadales</taxon>
        <taxon>Alteromonadaceae</taxon>
        <taxon>Paraglaciecola</taxon>
    </lineage>
</organism>
<dbReference type="Pfam" id="PF00589">
    <property type="entry name" value="Phage_integrase"/>
    <property type="match status" value="1"/>
</dbReference>
<evidence type="ECO:0000259" key="5">
    <source>
        <dbReference type="PROSITE" id="PS51898"/>
    </source>
</evidence>
<keyword evidence="4" id="KW-0233">DNA recombination</keyword>
<dbReference type="InterPro" id="IPR011010">
    <property type="entry name" value="DNA_brk_join_enz"/>
</dbReference>
<dbReference type="InterPro" id="IPR050090">
    <property type="entry name" value="Tyrosine_recombinase_XerCD"/>
</dbReference>
<sequence length="572" mass="66170">MSQKTPYLIKNRNNNYYLRFIVPLKLSNNEKRKTEIRFSLKTKIFNDAMLVYPIVVPFIQFKIRDIKSMRRTEAQTIAVITLFKTNVDHFINKKIEKLIEVASKNKNHWKTGLASRSLEQSIYDCLLEPITELILETSNSNARASKAEFESKQGQVKSNQKIIEALNKVISKSPPPSAPIGTTSENKPLHELLTIYLDERKPSLSIRTHSQQVKTLERFIEIVGLELLSNDLGNDELDRYIKVTKTIAPNFGSNLKVAKPTDSESLVKFWLKSAEENTGKTLASNGIEKHFSTVRPFLKWCFERNNIINDGSVYPSLRKQKRTTDTLEKTPFSRQQLSLIFDSYLYGDTLRPKEQPRNYQFWLPLIALSTGMRIAEIVAIEKKDVYEQDDVWVIDVNDKWHSPKHRNPNHSKRKKNKSSCRIIPIPNVLIRAGLLSYVKALKTHDMLFPELNLGEHKGLGDYASKWFNERFLKYISLDKRSSDGKQGVSFHSFRHGFVTNLDKTIINGVALNDSDRHYITGHEQEGVRNKTYNHGGVNLQHIKEYMDAMEHNVALNNISFERYLKRRKFITE</sequence>
<evidence type="ECO:0000313" key="7">
    <source>
        <dbReference type="Proteomes" id="UP000006320"/>
    </source>
</evidence>
<evidence type="ECO:0000313" key="6">
    <source>
        <dbReference type="EMBL" id="GAC12223.1"/>
    </source>
</evidence>
<dbReference type="InterPro" id="IPR013762">
    <property type="entry name" value="Integrase-like_cat_sf"/>
</dbReference>
<keyword evidence="3" id="KW-0238">DNA-binding</keyword>
<dbReference type="Gene3D" id="1.10.443.10">
    <property type="entry name" value="Intergrase catalytic core"/>
    <property type="match status" value="1"/>
</dbReference>
<dbReference type="PROSITE" id="PS51898">
    <property type="entry name" value="TYR_RECOMBINASE"/>
    <property type="match status" value="1"/>
</dbReference>
<keyword evidence="2" id="KW-0229">DNA integration</keyword>
<evidence type="ECO:0000256" key="1">
    <source>
        <dbReference type="ARBA" id="ARBA00008857"/>
    </source>
</evidence>
<dbReference type="AlphaFoldDB" id="A0AAV3V5B4"/>
<dbReference type="Proteomes" id="UP000006320">
    <property type="component" value="Unassembled WGS sequence"/>
</dbReference>
<evidence type="ECO:0000256" key="3">
    <source>
        <dbReference type="ARBA" id="ARBA00023125"/>
    </source>
</evidence>
<dbReference type="PANTHER" id="PTHR30349">
    <property type="entry name" value="PHAGE INTEGRASE-RELATED"/>
    <property type="match status" value="1"/>
</dbReference>
<reference evidence="6 7" key="1">
    <citation type="journal article" date="2017" name="Antonie Van Leeuwenhoek">
        <title>Rhizobium rhizosphaerae sp. nov., a novel species isolated from rice rhizosphere.</title>
        <authorList>
            <person name="Zhao J.J."/>
            <person name="Zhang J."/>
            <person name="Zhang R.J."/>
            <person name="Zhang C.W."/>
            <person name="Yin H.Q."/>
            <person name="Zhang X.X."/>
        </authorList>
    </citation>
    <scope>NUCLEOTIDE SEQUENCE [LARGE SCALE GENOMIC DNA]</scope>
    <source>
        <strain evidence="6 7">S18K6</strain>
    </source>
</reference>
<comment type="caution">
    <text evidence="6">The sequence shown here is derived from an EMBL/GenBank/DDBJ whole genome shotgun (WGS) entry which is preliminary data.</text>
</comment>
<comment type="similarity">
    <text evidence="1">Belongs to the 'phage' integrase family.</text>
</comment>